<dbReference type="PRINTS" id="PR00039">
    <property type="entry name" value="HTHLYSR"/>
</dbReference>
<dbReference type="EMBL" id="FNEJ01000027">
    <property type="protein sequence ID" value="SDJ35470.1"/>
    <property type="molecule type" value="Genomic_DNA"/>
</dbReference>
<keyword evidence="7" id="KW-1185">Reference proteome</keyword>
<organism evidence="6 7">
    <name type="scientific">Salipiger marinus</name>
    <dbReference type="NCBI Taxonomy" id="555512"/>
    <lineage>
        <taxon>Bacteria</taxon>
        <taxon>Pseudomonadati</taxon>
        <taxon>Pseudomonadota</taxon>
        <taxon>Alphaproteobacteria</taxon>
        <taxon>Rhodobacterales</taxon>
        <taxon>Roseobacteraceae</taxon>
        <taxon>Salipiger</taxon>
    </lineage>
</organism>
<evidence type="ECO:0000256" key="3">
    <source>
        <dbReference type="ARBA" id="ARBA00023125"/>
    </source>
</evidence>
<dbReference type="STRING" id="555512.SAMN04487993_102750"/>
<dbReference type="InterPro" id="IPR058163">
    <property type="entry name" value="LysR-type_TF_proteobact-type"/>
</dbReference>
<dbReference type="RefSeq" id="WP_089851261.1">
    <property type="nucleotide sequence ID" value="NZ_FNEJ01000027.1"/>
</dbReference>
<evidence type="ECO:0000313" key="7">
    <source>
        <dbReference type="Proteomes" id="UP000199093"/>
    </source>
</evidence>
<dbReference type="SUPFAM" id="SSF46785">
    <property type="entry name" value="Winged helix' DNA-binding domain"/>
    <property type="match status" value="1"/>
</dbReference>
<keyword evidence="2" id="KW-0805">Transcription regulation</keyword>
<dbReference type="Gene3D" id="3.40.190.10">
    <property type="entry name" value="Periplasmic binding protein-like II"/>
    <property type="match status" value="2"/>
</dbReference>
<dbReference type="GO" id="GO:0003700">
    <property type="term" value="F:DNA-binding transcription factor activity"/>
    <property type="evidence" value="ECO:0007669"/>
    <property type="project" value="InterPro"/>
</dbReference>
<evidence type="ECO:0000259" key="5">
    <source>
        <dbReference type="PROSITE" id="PS50931"/>
    </source>
</evidence>
<dbReference type="InterPro" id="IPR036390">
    <property type="entry name" value="WH_DNA-bd_sf"/>
</dbReference>
<dbReference type="SUPFAM" id="SSF53850">
    <property type="entry name" value="Periplasmic binding protein-like II"/>
    <property type="match status" value="1"/>
</dbReference>
<dbReference type="Pfam" id="PF03466">
    <property type="entry name" value="LysR_substrate"/>
    <property type="match status" value="1"/>
</dbReference>
<dbReference type="InterPro" id="IPR036388">
    <property type="entry name" value="WH-like_DNA-bd_sf"/>
</dbReference>
<dbReference type="InterPro" id="IPR000847">
    <property type="entry name" value="LysR_HTH_N"/>
</dbReference>
<evidence type="ECO:0000256" key="1">
    <source>
        <dbReference type="ARBA" id="ARBA00009437"/>
    </source>
</evidence>
<keyword evidence="3" id="KW-0238">DNA-binding</keyword>
<dbReference type="InterPro" id="IPR005119">
    <property type="entry name" value="LysR_subst-bd"/>
</dbReference>
<keyword evidence="4" id="KW-0804">Transcription</keyword>
<accession>A0A1G8T455</accession>
<dbReference type="PROSITE" id="PS50931">
    <property type="entry name" value="HTH_LYSR"/>
    <property type="match status" value="1"/>
</dbReference>
<evidence type="ECO:0000256" key="4">
    <source>
        <dbReference type="ARBA" id="ARBA00023163"/>
    </source>
</evidence>
<comment type="similarity">
    <text evidence="1">Belongs to the LysR transcriptional regulatory family.</text>
</comment>
<sequence length="291" mass="32028">MFNDLPPLPWLRAFEASARLGNFTRAASELNLTPSAISYQVRALEAQLGQPLFTRHRRELHLTRLGQSYLPIVTQAFATLNNSTAGLFGKSHTHTVTLRCLSSLTMLWLLPHLQSFHLTHPEISLRLLSTSWSEDAGRDGIDIDIRYGDGTWTDGTVSRLIQGRVLPVSTPALVAPAAEIATRPLIEITGVLDSWEEFFSCHVPDVDLPPPALIVDQSLIALDYAASGRGYALVAEVFARPYLRDGRLVPACPETLPERLGHHIVIPHSTNLHRPEVAAIVAWLTDSATEA</sequence>
<dbReference type="GO" id="GO:0006351">
    <property type="term" value="P:DNA-templated transcription"/>
    <property type="evidence" value="ECO:0007669"/>
    <property type="project" value="TreeGrafter"/>
</dbReference>
<dbReference type="PANTHER" id="PTHR30537:SF79">
    <property type="entry name" value="TRANSCRIPTIONAL REGULATOR-RELATED"/>
    <property type="match status" value="1"/>
</dbReference>
<name>A0A1G8T455_9RHOB</name>
<dbReference type="GO" id="GO:0043565">
    <property type="term" value="F:sequence-specific DNA binding"/>
    <property type="evidence" value="ECO:0007669"/>
    <property type="project" value="TreeGrafter"/>
</dbReference>
<evidence type="ECO:0000256" key="2">
    <source>
        <dbReference type="ARBA" id="ARBA00023015"/>
    </source>
</evidence>
<dbReference type="OrthoDB" id="9813056at2"/>
<evidence type="ECO:0000313" key="6">
    <source>
        <dbReference type="EMBL" id="SDJ35470.1"/>
    </source>
</evidence>
<dbReference type="Proteomes" id="UP000199093">
    <property type="component" value="Unassembled WGS sequence"/>
</dbReference>
<reference evidence="6 7" key="1">
    <citation type="submission" date="2016-10" db="EMBL/GenBank/DDBJ databases">
        <authorList>
            <person name="de Groot N.N."/>
        </authorList>
    </citation>
    <scope>NUCLEOTIDE SEQUENCE [LARGE SCALE GENOMIC DNA]</scope>
    <source>
        <strain evidence="6 7">DSM 26424</strain>
    </source>
</reference>
<dbReference type="AlphaFoldDB" id="A0A1G8T455"/>
<dbReference type="PANTHER" id="PTHR30537">
    <property type="entry name" value="HTH-TYPE TRANSCRIPTIONAL REGULATOR"/>
    <property type="match status" value="1"/>
</dbReference>
<gene>
    <name evidence="6" type="ORF">SAMN04487993_102750</name>
</gene>
<proteinExistence type="inferred from homology"/>
<dbReference type="Pfam" id="PF00126">
    <property type="entry name" value="HTH_1"/>
    <property type="match status" value="1"/>
</dbReference>
<dbReference type="Gene3D" id="1.10.10.10">
    <property type="entry name" value="Winged helix-like DNA-binding domain superfamily/Winged helix DNA-binding domain"/>
    <property type="match status" value="1"/>
</dbReference>
<feature type="domain" description="HTH lysR-type" evidence="5">
    <location>
        <begin position="6"/>
        <end position="63"/>
    </location>
</feature>
<protein>
    <submittedName>
        <fullName evidence="6">LysR family transcriptional regulator, glycine cleavage system transcriptional activator</fullName>
    </submittedName>
</protein>